<dbReference type="InterPro" id="IPR009752">
    <property type="entry name" value="Phage_Mu_GpJ"/>
</dbReference>
<sequence>MYASVVALLARYSVDEIAQRADTSLPPLVDGELLRLAAEGADLSDYTPEERGAAAAALARVVQVLQDAANTINGYLSGRYQVPVTQAAETLERIAGELARFYLYEDGAPEHVEKRHDNAMAFLRDVSVGKVQLGVAADGAAAPVATSAGAEMVSADLVFSRGNSKGFI</sequence>
<dbReference type="RefSeq" id="WP_350447776.1">
    <property type="nucleotide sequence ID" value="NZ_CP158373.1"/>
</dbReference>
<name>A0AAU7Y606_9PSED</name>
<gene>
    <name evidence="1" type="ORF">ABS648_05230</name>
</gene>
<protein>
    <submittedName>
        <fullName evidence="1">DUF1320 domain-containing protein</fullName>
    </submittedName>
</protein>
<organism evidence="1">
    <name type="scientific">Pseudomonas solani</name>
    <dbReference type="NCBI Taxonomy" id="2731552"/>
    <lineage>
        <taxon>Bacteria</taxon>
        <taxon>Pseudomonadati</taxon>
        <taxon>Pseudomonadota</taxon>
        <taxon>Gammaproteobacteria</taxon>
        <taxon>Pseudomonadales</taxon>
        <taxon>Pseudomonadaceae</taxon>
        <taxon>Pseudomonas</taxon>
    </lineage>
</organism>
<dbReference type="AlphaFoldDB" id="A0AAU7Y606"/>
<dbReference type="EMBL" id="CP158373">
    <property type="protein sequence ID" value="XBY65172.1"/>
    <property type="molecule type" value="Genomic_DNA"/>
</dbReference>
<dbReference type="Pfam" id="PF07030">
    <property type="entry name" value="Phage_Mu_Gp36"/>
    <property type="match status" value="1"/>
</dbReference>
<accession>A0AAU7Y606</accession>
<reference evidence="1" key="1">
    <citation type="submission" date="2023-08" db="EMBL/GenBank/DDBJ databases">
        <title>Increased levels of nutrients transform a symbiont into a lethal pathobiont.</title>
        <authorList>
            <person name="Lachnit T."/>
            <person name="Ulrich L."/>
            <person name="Willmer F.M."/>
            <person name="Hasenbein T."/>
            <person name="Steiner L.X."/>
            <person name="Wolters M."/>
            <person name="Herbst E.M."/>
            <person name="Deines P."/>
        </authorList>
    </citation>
    <scope>NUCLEOTIDE SEQUENCE</scope>
    <source>
        <strain evidence="1">T3</strain>
    </source>
</reference>
<evidence type="ECO:0000313" key="1">
    <source>
        <dbReference type="EMBL" id="XBY65172.1"/>
    </source>
</evidence>
<proteinExistence type="predicted"/>